<dbReference type="Pfam" id="PF00005">
    <property type="entry name" value="ABC_tran"/>
    <property type="match status" value="2"/>
</dbReference>
<keyword evidence="4" id="KW-0677">Repeat</keyword>
<evidence type="ECO:0000256" key="1">
    <source>
        <dbReference type="ARBA" id="ARBA00004202"/>
    </source>
</evidence>
<dbReference type="EC" id="3.6.3.17" evidence="11"/>
<sequence>MSAALPPSGPVNNSPQPPSTHSLPDGPSEPILTLRNASKSFGPVRVIDNVTVHVRPGRVLALLGENGAGKSTLIKMMSGVYKPDSGDILVDGKITPLPNAKAAEKLGIATIHQELNLVPTMTVAENVMLGRVPSRFGLVDYKKMRASAQAALDLIGVDVELDDTIGSLGIARQQMVEIAKALSMNARILILDEPTAALTDHEIEQLFSVVTDLKKAGVAMVFISHHLDEIAAIADSVSVLRDGEFIAEVPATTPEPELVRLMVGRSIDNQYPRQPQPPGPPLLEVSGLSSHGKFEDVSFKVHAGEVVGIAGLVGAGRTEVIRAIAGVDPIDSGTVRVAGEQLKPRDITAAIRHGIGHVPESRKSQGLVLSATVGENLGLATMQSTSKFGLVDRGGQRKRAKQVADKLRIRMASIDQPIRDLSGGNQQKAVFGRWVLAGSKVLLLDEPTRGVDVGAKVEIYSIINEITAAGHAVVMVSSELPEIIGMSDRILVMSGGRIAGELPAGSAQDDIMQLAVSNVEDALKPTNAAAPNDVSNHSPKENR</sequence>
<dbReference type="OrthoDB" id="7757085at2"/>
<dbReference type="InterPro" id="IPR003593">
    <property type="entry name" value="AAA+_ATPase"/>
</dbReference>
<feature type="domain" description="ABC transporter" evidence="10">
    <location>
        <begin position="32"/>
        <end position="267"/>
    </location>
</feature>
<evidence type="ECO:0000256" key="9">
    <source>
        <dbReference type="SAM" id="MobiDB-lite"/>
    </source>
</evidence>
<evidence type="ECO:0000256" key="5">
    <source>
        <dbReference type="ARBA" id="ARBA00022741"/>
    </source>
</evidence>
<dbReference type="Gene3D" id="3.40.50.300">
    <property type="entry name" value="P-loop containing nucleotide triphosphate hydrolases"/>
    <property type="match status" value="2"/>
</dbReference>
<feature type="domain" description="ABC transporter" evidence="10">
    <location>
        <begin position="277"/>
        <end position="520"/>
    </location>
</feature>
<dbReference type="EMBL" id="CP011542">
    <property type="protein sequence ID" value="AKK05068.1"/>
    <property type="molecule type" value="Genomic_DNA"/>
</dbReference>
<feature type="region of interest" description="Disordered" evidence="9">
    <location>
        <begin position="1"/>
        <end position="32"/>
    </location>
</feature>
<keyword evidence="7" id="KW-1278">Translocase</keyword>
<dbReference type="AlphaFoldDB" id="A0A0G3GZQ8"/>
<keyword evidence="11" id="KW-0378">Hydrolase</keyword>
<reference evidence="12" key="2">
    <citation type="submission" date="2015-05" db="EMBL/GenBank/DDBJ databases">
        <title>Complete genome sequence of Corynebacterium mustelae DSM 45274, isolated from various tissues of a male ferret with lethal sepsis.</title>
        <authorList>
            <person name="Ruckert C."/>
            <person name="Albersmeier A."/>
            <person name="Winkler A."/>
            <person name="Tauch A."/>
        </authorList>
    </citation>
    <scope>NUCLEOTIDE SEQUENCE [LARGE SCALE GENOMIC DNA]</scope>
    <source>
        <strain evidence="12">DSM 45274</strain>
    </source>
</reference>
<dbReference type="RefSeq" id="WP_083987404.1">
    <property type="nucleotide sequence ID" value="NZ_CP011542.1"/>
</dbReference>
<proteinExistence type="predicted"/>
<dbReference type="PANTHER" id="PTHR43790">
    <property type="entry name" value="CARBOHYDRATE TRANSPORT ATP-BINDING PROTEIN MG119-RELATED"/>
    <property type="match status" value="1"/>
</dbReference>
<dbReference type="InterPro" id="IPR003439">
    <property type="entry name" value="ABC_transporter-like_ATP-bd"/>
</dbReference>
<protein>
    <submittedName>
        <fullName evidence="11">Monosaccharide ABC transporter ATP-binding protein, CUT2 family</fullName>
        <ecNumber evidence="11">3.6.3.17</ecNumber>
    </submittedName>
</protein>
<dbReference type="PATRIC" id="fig|571915.4.peg.771"/>
<keyword evidence="3" id="KW-1003">Cell membrane</keyword>
<keyword evidence="2" id="KW-0813">Transport</keyword>
<evidence type="ECO:0000256" key="4">
    <source>
        <dbReference type="ARBA" id="ARBA00022737"/>
    </source>
</evidence>
<feature type="compositionally biased region" description="Polar residues" evidence="9">
    <location>
        <begin position="10"/>
        <end position="22"/>
    </location>
</feature>
<dbReference type="PANTHER" id="PTHR43790:SF9">
    <property type="entry name" value="GALACTOFURANOSE TRANSPORTER ATP-BINDING PROTEIN YTFR"/>
    <property type="match status" value="1"/>
</dbReference>
<dbReference type="STRING" id="571915.CMUST_03620"/>
<name>A0A0G3GZQ8_9CORY</name>
<dbReference type="CDD" id="cd03215">
    <property type="entry name" value="ABC_Carb_Monos_II"/>
    <property type="match status" value="1"/>
</dbReference>
<comment type="subcellular location">
    <subcellularLocation>
        <location evidence="1">Cell membrane</location>
        <topology evidence="1">Peripheral membrane protein</topology>
    </subcellularLocation>
</comment>
<dbReference type="CDD" id="cd03216">
    <property type="entry name" value="ABC_Carb_Monos_I"/>
    <property type="match status" value="1"/>
</dbReference>
<evidence type="ECO:0000313" key="11">
    <source>
        <dbReference type="EMBL" id="AKK05068.1"/>
    </source>
</evidence>
<keyword evidence="12" id="KW-1185">Reference proteome</keyword>
<evidence type="ECO:0000259" key="10">
    <source>
        <dbReference type="PROSITE" id="PS50893"/>
    </source>
</evidence>
<dbReference type="GO" id="GO:0005524">
    <property type="term" value="F:ATP binding"/>
    <property type="evidence" value="ECO:0007669"/>
    <property type="project" value="UniProtKB-KW"/>
</dbReference>
<dbReference type="PROSITE" id="PS00211">
    <property type="entry name" value="ABC_TRANSPORTER_1"/>
    <property type="match status" value="1"/>
</dbReference>
<dbReference type="PROSITE" id="PS50893">
    <property type="entry name" value="ABC_TRANSPORTER_2"/>
    <property type="match status" value="2"/>
</dbReference>
<keyword evidence="5" id="KW-0547">Nucleotide-binding</keyword>
<evidence type="ECO:0000313" key="12">
    <source>
        <dbReference type="Proteomes" id="UP000035199"/>
    </source>
</evidence>
<dbReference type="InterPro" id="IPR027417">
    <property type="entry name" value="P-loop_NTPase"/>
</dbReference>
<dbReference type="SUPFAM" id="SSF52540">
    <property type="entry name" value="P-loop containing nucleoside triphosphate hydrolases"/>
    <property type="match status" value="2"/>
</dbReference>
<dbReference type="GO" id="GO:0005886">
    <property type="term" value="C:plasma membrane"/>
    <property type="evidence" value="ECO:0007669"/>
    <property type="project" value="UniProtKB-SubCell"/>
</dbReference>
<keyword evidence="6 11" id="KW-0067">ATP-binding</keyword>
<keyword evidence="8" id="KW-0472">Membrane</keyword>
<evidence type="ECO:0000256" key="7">
    <source>
        <dbReference type="ARBA" id="ARBA00022967"/>
    </source>
</evidence>
<dbReference type="InterPro" id="IPR050107">
    <property type="entry name" value="ABC_carbohydrate_import_ATPase"/>
</dbReference>
<reference evidence="11 12" key="1">
    <citation type="journal article" date="2015" name="Genome Announc.">
        <title>Complete Genome Sequence of the Type Strain Corynebacterium mustelae DSM 45274, Isolated from Various Tissues of a Male Ferret with Lethal Sepsis.</title>
        <authorList>
            <person name="Ruckert C."/>
            <person name="Eimer J."/>
            <person name="Winkler A."/>
            <person name="Tauch A."/>
        </authorList>
    </citation>
    <scope>NUCLEOTIDE SEQUENCE [LARGE SCALE GENOMIC DNA]</scope>
    <source>
        <strain evidence="11 12">DSM 45274</strain>
    </source>
</reference>
<evidence type="ECO:0000256" key="3">
    <source>
        <dbReference type="ARBA" id="ARBA00022475"/>
    </source>
</evidence>
<dbReference type="KEGG" id="cmv:CMUST_03620"/>
<organism evidence="11 12">
    <name type="scientific">Corynebacterium mustelae</name>
    <dbReference type="NCBI Taxonomy" id="571915"/>
    <lineage>
        <taxon>Bacteria</taxon>
        <taxon>Bacillati</taxon>
        <taxon>Actinomycetota</taxon>
        <taxon>Actinomycetes</taxon>
        <taxon>Mycobacteriales</taxon>
        <taxon>Corynebacteriaceae</taxon>
        <taxon>Corynebacterium</taxon>
    </lineage>
</organism>
<evidence type="ECO:0000256" key="2">
    <source>
        <dbReference type="ARBA" id="ARBA00022448"/>
    </source>
</evidence>
<dbReference type="SMART" id="SM00382">
    <property type="entry name" value="AAA"/>
    <property type="match status" value="2"/>
</dbReference>
<dbReference type="Proteomes" id="UP000035199">
    <property type="component" value="Chromosome"/>
</dbReference>
<accession>A0A0G3GZQ8</accession>
<dbReference type="InterPro" id="IPR017871">
    <property type="entry name" value="ABC_transporter-like_CS"/>
</dbReference>
<dbReference type="FunFam" id="3.40.50.300:FF:000127">
    <property type="entry name" value="Ribose import ATP-binding protein RbsA"/>
    <property type="match status" value="1"/>
</dbReference>
<evidence type="ECO:0000256" key="8">
    <source>
        <dbReference type="ARBA" id="ARBA00023136"/>
    </source>
</evidence>
<dbReference type="GO" id="GO:0016887">
    <property type="term" value="F:ATP hydrolysis activity"/>
    <property type="evidence" value="ECO:0007669"/>
    <property type="project" value="InterPro"/>
</dbReference>
<gene>
    <name evidence="11" type="ORF">CMUST_03620</name>
</gene>
<evidence type="ECO:0000256" key="6">
    <source>
        <dbReference type="ARBA" id="ARBA00022840"/>
    </source>
</evidence>